<gene>
    <name evidence="12" type="ORF">BD410DRAFT_788791</name>
</gene>
<feature type="domain" description="GH16" evidence="11">
    <location>
        <begin position="269"/>
        <end position="644"/>
    </location>
</feature>
<feature type="compositionally biased region" description="Polar residues" evidence="9">
    <location>
        <begin position="112"/>
        <end position="122"/>
    </location>
</feature>
<dbReference type="SUPFAM" id="SSF49899">
    <property type="entry name" value="Concanavalin A-like lectins/glucanases"/>
    <property type="match status" value="1"/>
</dbReference>
<keyword evidence="13" id="KW-1185">Reference proteome</keyword>
<dbReference type="PANTHER" id="PTHR31361:SF15">
    <property type="entry name" value="GH16 DOMAIN-CONTAINING PROTEIN"/>
    <property type="match status" value="1"/>
</dbReference>
<organism evidence="12 13">
    <name type="scientific">Rickenella mellea</name>
    <dbReference type="NCBI Taxonomy" id="50990"/>
    <lineage>
        <taxon>Eukaryota</taxon>
        <taxon>Fungi</taxon>
        <taxon>Dikarya</taxon>
        <taxon>Basidiomycota</taxon>
        <taxon>Agaricomycotina</taxon>
        <taxon>Agaricomycetes</taxon>
        <taxon>Hymenochaetales</taxon>
        <taxon>Rickenellaceae</taxon>
        <taxon>Rickenella</taxon>
    </lineage>
</organism>
<dbReference type="Gene3D" id="2.60.120.200">
    <property type="match status" value="2"/>
</dbReference>
<dbReference type="EMBL" id="ML170176">
    <property type="protein sequence ID" value="TDL22109.1"/>
    <property type="molecule type" value="Genomic_DNA"/>
</dbReference>
<dbReference type="Pfam" id="PF03935">
    <property type="entry name" value="SKN1_KRE6_Sbg1"/>
    <property type="match status" value="1"/>
</dbReference>
<dbReference type="Proteomes" id="UP000294933">
    <property type="component" value="Unassembled WGS sequence"/>
</dbReference>
<keyword evidence="4" id="KW-0735">Signal-anchor</keyword>
<keyword evidence="3 10" id="KW-0812">Transmembrane</keyword>
<evidence type="ECO:0000256" key="1">
    <source>
        <dbReference type="ARBA" id="ARBA00004606"/>
    </source>
</evidence>
<accession>A0A4Y7Q5B5</accession>
<dbReference type="InterPro" id="IPR005629">
    <property type="entry name" value="Skn1/Kre6/Sbg1"/>
</dbReference>
<dbReference type="FunFam" id="2.60.120.200:FF:000135">
    <property type="entry name" value="Related to KRE6-glucan synthase subunit"/>
    <property type="match status" value="1"/>
</dbReference>
<dbReference type="GO" id="GO:0006078">
    <property type="term" value="P:(1-&gt;6)-beta-D-glucan biosynthetic process"/>
    <property type="evidence" value="ECO:0007669"/>
    <property type="project" value="TreeGrafter"/>
</dbReference>
<feature type="compositionally biased region" description="Polar residues" evidence="9">
    <location>
        <begin position="421"/>
        <end position="436"/>
    </location>
</feature>
<dbReference type="GO" id="GO:0031505">
    <property type="term" value="P:fungal-type cell wall organization"/>
    <property type="evidence" value="ECO:0007669"/>
    <property type="project" value="TreeGrafter"/>
</dbReference>
<evidence type="ECO:0000256" key="8">
    <source>
        <dbReference type="ARBA" id="ARBA00023316"/>
    </source>
</evidence>
<dbReference type="InterPro" id="IPR013320">
    <property type="entry name" value="ConA-like_dom_sf"/>
</dbReference>
<feature type="compositionally biased region" description="Low complexity" evidence="9">
    <location>
        <begin position="131"/>
        <end position="140"/>
    </location>
</feature>
<dbReference type="VEuPathDB" id="FungiDB:BD410DRAFT_788791"/>
<feature type="transmembrane region" description="Helical" evidence="10">
    <location>
        <begin position="212"/>
        <end position="235"/>
    </location>
</feature>
<keyword evidence="8" id="KW-0961">Cell wall biogenesis/degradation</keyword>
<reference evidence="12 13" key="1">
    <citation type="submission" date="2018-06" db="EMBL/GenBank/DDBJ databases">
        <title>A transcriptomic atlas of mushroom development highlights an independent origin of complex multicellularity.</title>
        <authorList>
            <consortium name="DOE Joint Genome Institute"/>
            <person name="Krizsan K."/>
            <person name="Almasi E."/>
            <person name="Merenyi Z."/>
            <person name="Sahu N."/>
            <person name="Viragh M."/>
            <person name="Koszo T."/>
            <person name="Mondo S."/>
            <person name="Kiss B."/>
            <person name="Balint B."/>
            <person name="Kues U."/>
            <person name="Barry K."/>
            <person name="Hegedus J.C."/>
            <person name="Henrissat B."/>
            <person name="Johnson J."/>
            <person name="Lipzen A."/>
            <person name="Ohm R."/>
            <person name="Nagy I."/>
            <person name="Pangilinan J."/>
            <person name="Yan J."/>
            <person name="Xiong Y."/>
            <person name="Grigoriev I.V."/>
            <person name="Hibbett D.S."/>
            <person name="Nagy L.G."/>
        </authorList>
    </citation>
    <scope>NUCLEOTIDE SEQUENCE [LARGE SCALE GENOMIC DNA]</scope>
    <source>
        <strain evidence="12 13">SZMC22713</strain>
    </source>
</reference>
<comment type="subcellular location">
    <subcellularLocation>
        <location evidence="1">Membrane</location>
        <topology evidence="1">Single-pass type II membrane protein</topology>
    </subcellularLocation>
</comment>
<keyword evidence="7" id="KW-0325">Glycoprotein</keyword>
<sequence length="691" mass="76041">MPRPRRVPPPPAPQTPTASTYYAVPQSPQSPRSTRTPVHAHQQSLSPPRPRARSRSSHGGSSNGQMSPLPQPPLPPPPQDSRPAYRPGPRSHSSHHSHGGSSNGHGTSYSHQQVDTAQGVQTGSIGGGYGPYSYRPSGPREQGVYRENRFSAPPSEASSFVHEKYAPPTTTTVPPYMWDTKDPDLDDALHNPNPIRDAALDRSFTIFSARGWANMTVLFALVAGLVTLFIGYPIFAFYRRHVLHIPGFNLGGINGSGQIPKFTFFPSLIDSDTPKNALSKVVNGNNYNLVFSDEFETEGRTFWPGDDPYWEAVDLHYWATGDLEWYNPEAVTTKGGKLVITMTEQQNHDLNFQSGMLTSWNKLCFTTGYLEVAVSLPGDGVTPGFWPAIWTMGNLGRAGYGATTEGMWPYTYDSCDVGTFPNQTDKSGNPPAASNGSPGGTELSYLPGQRLSSCSCPNSDHPGPSDSIGRGVPEIDVFEAQIDTTLRRGQVSQSYQVAPYDYQYAWNNATPATTIADATQTRFNTYKGGVFQEALSAVTYVDPANYGGNGYGTYAFEWWSDPKHRDQSYINWFSGGVQSWGITTASLPGNSVTEISQRLISEEPHYIIFNLGMSPGFQQQDFKNLKFPATMSIEYVRVYQREGAHNTGCNPSNYPTTDYINDHLNAYTNPNLTTWEQAGYKFPRNSLYDGC</sequence>
<dbReference type="AlphaFoldDB" id="A0A4Y7Q5B5"/>
<dbReference type="InterPro" id="IPR000757">
    <property type="entry name" value="Beta-glucanase-like"/>
</dbReference>
<dbReference type="GO" id="GO:0005886">
    <property type="term" value="C:plasma membrane"/>
    <property type="evidence" value="ECO:0007669"/>
    <property type="project" value="TreeGrafter"/>
</dbReference>
<evidence type="ECO:0000313" key="13">
    <source>
        <dbReference type="Proteomes" id="UP000294933"/>
    </source>
</evidence>
<keyword evidence="5 10" id="KW-1133">Transmembrane helix</keyword>
<feature type="region of interest" description="Disordered" evidence="9">
    <location>
        <begin position="1"/>
        <end position="142"/>
    </location>
</feature>
<feature type="compositionally biased region" description="Polar residues" evidence="9">
    <location>
        <begin position="26"/>
        <end position="36"/>
    </location>
</feature>
<evidence type="ECO:0000256" key="4">
    <source>
        <dbReference type="ARBA" id="ARBA00022968"/>
    </source>
</evidence>
<keyword evidence="6 10" id="KW-0472">Membrane</keyword>
<evidence type="ECO:0000259" key="11">
    <source>
        <dbReference type="PROSITE" id="PS51762"/>
    </source>
</evidence>
<evidence type="ECO:0000256" key="3">
    <source>
        <dbReference type="ARBA" id="ARBA00022692"/>
    </source>
</evidence>
<evidence type="ECO:0000256" key="6">
    <source>
        <dbReference type="ARBA" id="ARBA00023136"/>
    </source>
</evidence>
<dbReference type="STRING" id="50990.A0A4Y7Q5B5"/>
<evidence type="ECO:0000256" key="9">
    <source>
        <dbReference type="SAM" id="MobiDB-lite"/>
    </source>
</evidence>
<evidence type="ECO:0000256" key="10">
    <source>
        <dbReference type="SAM" id="Phobius"/>
    </source>
</evidence>
<evidence type="ECO:0000313" key="12">
    <source>
        <dbReference type="EMBL" id="TDL22109.1"/>
    </source>
</evidence>
<dbReference type="CDD" id="cd02180">
    <property type="entry name" value="GH16_fungal_KRE6_glucanase"/>
    <property type="match status" value="1"/>
</dbReference>
<feature type="region of interest" description="Disordered" evidence="9">
    <location>
        <begin position="421"/>
        <end position="442"/>
    </location>
</feature>
<dbReference type="PANTHER" id="PTHR31361">
    <property type="entry name" value="BETA-GLUCAN SYNTHESIS-ASSOCIATED PROTEIN KRE6-RELATED"/>
    <property type="match status" value="1"/>
</dbReference>
<dbReference type="GO" id="GO:0005789">
    <property type="term" value="C:endoplasmic reticulum membrane"/>
    <property type="evidence" value="ECO:0007669"/>
    <property type="project" value="TreeGrafter"/>
</dbReference>
<dbReference type="GO" id="GO:0015926">
    <property type="term" value="F:glucosidase activity"/>
    <property type="evidence" value="ECO:0007669"/>
    <property type="project" value="TreeGrafter"/>
</dbReference>
<comment type="similarity">
    <text evidence="2">Belongs to the SKN1/KRE6 family.</text>
</comment>
<evidence type="ECO:0000256" key="7">
    <source>
        <dbReference type="ARBA" id="ARBA00023180"/>
    </source>
</evidence>
<evidence type="ECO:0000256" key="2">
    <source>
        <dbReference type="ARBA" id="ARBA00010962"/>
    </source>
</evidence>
<protein>
    <submittedName>
        <fullName evidence="12">Beta-glucan synthesis-associated</fullName>
    </submittedName>
</protein>
<name>A0A4Y7Q5B5_9AGAM</name>
<evidence type="ECO:0000256" key="5">
    <source>
        <dbReference type="ARBA" id="ARBA00022989"/>
    </source>
</evidence>
<dbReference type="OrthoDB" id="412647at2759"/>
<feature type="compositionally biased region" description="Pro residues" evidence="9">
    <location>
        <begin position="69"/>
        <end position="80"/>
    </location>
</feature>
<dbReference type="PROSITE" id="PS51762">
    <property type="entry name" value="GH16_2"/>
    <property type="match status" value="1"/>
</dbReference>
<proteinExistence type="inferred from homology"/>